<evidence type="ECO:0000259" key="9">
    <source>
        <dbReference type="PROSITE" id="PS51514"/>
    </source>
</evidence>
<dbReference type="InterPro" id="IPR009091">
    <property type="entry name" value="RCC1/BLIP-II"/>
</dbReference>
<evidence type="ECO:0000313" key="10">
    <source>
        <dbReference type="EMBL" id="VFQ95068.1"/>
    </source>
</evidence>
<evidence type="ECO:0000256" key="4">
    <source>
        <dbReference type="ARBA" id="ARBA00022833"/>
    </source>
</evidence>
<dbReference type="InterPro" id="IPR011011">
    <property type="entry name" value="Znf_FYVE_PHD"/>
</dbReference>
<dbReference type="PROSITE" id="PS00626">
    <property type="entry name" value="RCC1_2"/>
    <property type="match status" value="1"/>
</dbReference>
<keyword evidence="2" id="KW-0677">Repeat</keyword>
<gene>
    <name evidence="10" type="ORF">CCAM_LOCUS36844</name>
</gene>
<dbReference type="InterPro" id="IPR000306">
    <property type="entry name" value="Znf_FYVE"/>
</dbReference>
<reference evidence="10 11" key="1">
    <citation type="submission" date="2018-04" db="EMBL/GenBank/DDBJ databases">
        <authorList>
            <person name="Vogel A."/>
        </authorList>
    </citation>
    <scope>NUCLEOTIDE SEQUENCE [LARGE SCALE GENOMIC DNA]</scope>
</reference>
<dbReference type="Proteomes" id="UP000595140">
    <property type="component" value="Unassembled WGS sequence"/>
</dbReference>
<evidence type="ECO:0000259" key="8">
    <source>
        <dbReference type="PROSITE" id="PS50178"/>
    </source>
</evidence>
<evidence type="ECO:0000256" key="6">
    <source>
        <dbReference type="PROSITE-ProRule" id="PRU00235"/>
    </source>
</evidence>
<feature type="region of interest" description="Disordered" evidence="7">
    <location>
        <begin position="788"/>
        <end position="809"/>
    </location>
</feature>
<dbReference type="GO" id="GO:0008270">
    <property type="term" value="F:zinc ion binding"/>
    <property type="evidence" value="ECO:0007669"/>
    <property type="project" value="UniProtKB-KW"/>
</dbReference>
<protein>
    <recommendedName>
        <fullName evidence="12">FYVE-type domain-containing protein</fullName>
    </recommendedName>
</protein>
<dbReference type="PANTHER" id="PTHR22870">
    <property type="entry name" value="REGULATOR OF CHROMOSOME CONDENSATION"/>
    <property type="match status" value="1"/>
</dbReference>
<dbReference type="PRINTS" id="PR00633">
    <property type="entry name" value="RCCNDNSATION"/>
</dbReference>
<evidence type="ECO:0000256" key="1">
    <source>
        <dbReference type="ARBA" id="ARBA00022723"/>
    </source>
</evidence>
<dbReference type="OrthoDB" id="5981550at2759"/>
<organism evidence="10 11">
    <name type="scientific">Cuscuta campestris</name>
    <dbReference type="NCBI Taxonomy" id="132261"/>
    <lineage>
        <taxon>Eukaryota</taxon>
        <taxon>Viridiplantae</taxon>
        <taxon>Streptophyta</taxon>
        <taxon>Embryophyta</taxon>
        <taxon>Tracheophyta</taxon>
        <taxon>Spermatophyta</taxon>
        <taxon>Magnoliopsida</taxon>
        <taxon>eudicotyledons</taxon>
        <taxon>Gunneridae</taxon>
        <taxon>Pentapetalae</taxon>
        <taxon>asterids</taxon>
        <taxon>lamiids</taxon>
        <taxon>Solanales</taxon>
        <taxon>Convolvulaceae</taxon>
        <taxon>Cuscuteae</taxon>
        <taxon>Cuscuta</taxon>
        <taxon>Cuscuta subgen. Grammica</taxon>
        <taxon>Cuscuta sect. Cleistogrammica</taxon>
    </lineage>
</organism>
<evidence type="ECO:0000256" key="7">
    <source>
        <dbReference type="SAM" id="MobiDB-lite"/>
    </source>
</evidence>
<keyword evidence="1" id="KW-0479">Metal-binding</keyword>
<evidence type="ECO:0008006" key="12">
    <source>
        <dbReference type="Google" id="ProtNLM"/>
    </source>
</evidence>
<feature type="domain" description="FYVE-type" evidence="8">
    <location>
        <begin position="479"/>
        <end position="541"/>
    </location>
</feature>
<feature type="repeat" description="RCC1" evidence="6">
    <location>
        <begin position="422"/>
        <end position="473"/>
    </location>
</feature>
<sequence>MTKLSQVQSWVGSPYQLFSEKGYSDGLSHSSDSFSEPSTSSINNGMDSVNSNSPYVQPYYLNKRTLDSGLADNQPAMLNLLETSLFEYAQPANNVPRDVFIWGEGIEGDFLGVGGRKLDALSPKFLDSNVMFADVQMLSLGRSHAFFATKHGDVFSWGEGKHGRLGHKVDSHSPYPRVVESLEGIHVKSVSCSEYQTYALTATGELYKWGDDISSADSQSDNRKRSYWLAHKVSDGLDGIKISSVSCGEWHTAIVSISGQLFTYGDGVFGALGHGNTKTLPHPKQVESLEGLRVKYVSCGSWHTAAIVEIIANNQFEPSKPAGKLFTWGHGDKGRLGHSDHEKKLVPACVAKLVEQDCFQVSCGADFTVVLSSTGKVYTMGCPQGKDDDNVSIKNVQGELKDEFVREISAGCYHVAALTSKGNVYSWGRGMNGQLGTGDRKDRSSPTLVDALENRHVEHIFCGPNSTAALCLPKSMSTNNDQSTCKGCNLAFGITRKKHNCYNCGVLLCRACGRKTSANGSLTANKTKPLRVCDPCFNQLRRTAQLGTTFLEHDIYSPRPHSMISHMEENDERDQISSTMCRMTPRRNFFSMSGSQMTEKKARNHQDEKNQKMNLISSWLDFPRWGQVPCPQRFKRYLTEHETVDTTAKERVGSAMTPPDCSKLDYLRLEEIQKLRSQVESLKKKCRLRNKKIQECRQKLEEVWLVAKAEAARREAAQEVIKALTSKLHATSKNQFPGRETNEMDSAHSFADDTCNLPKTLRINARKADSLCTSPIIFSRSLCNKDDTRQSLSGDESCQTESEMGQGGHEWVERYKPGVYITLKSLQSGERMIKQLRFSRKRFTVKEAHRWWDENQLVVYKKYNGDTHI</sequence>
<feature type="compositionally biased region" description="Polar residues" evidence="7">
    <location>
        <begin position="790"/>
        <end position="803"/>
    </location>
</feature>
<name>A0A484N478_9ASTE</name>
<keyword evidence="11" id="KW-1185">Reference proteome</keyword>
<dbReference type="InterPro" id="IPR017455">
    <property type="entry name" value="Znf_FYVE-rel"/>
</dbReference>
<dbReference type="InterPro" id="IPR051210">
    <property type="entry name" value="Ub_ligase/GEF_domain"/>
</dbReference>
<dbReference type="Pfam" id="PF01363">
    <property type="entry name" value="FYVE"/>
    <property type="match status" value="1"/>
</dbReference>
<evidence type="ECO:0000256" key="5">
    <source>
        <dbReference type="PROSITE-ProRule" id="PRU00091"/>
    </source>
</evidence>
<feature type="repeat" description="RCC1" evidence="6">
    <location>
        <begin position="152"/>
        <end position="203"/>
    </location>
</feature>
<proteinExistence type="predicted"/>
<dbReference type="Gene3D" id="3.30.40.10">
    <property type="entry name" value="Zinc/RING finger domain, C3HC4 (zinc finger)"/>
    <property type="match status" value="1"/>
</dbReference>
<dbReference type="SUPFAM" id="SSF50985">
    <property type="entry name" value="RCC1/BLIP-II"/>
    <property type="match status" value="1"/>
</dbReference>
<feature type="repeat" description="RCC1" evidence="6">
    <location>
        <begin position="259"/>
        <end position="310"/>
    </location>
</feature>
<dbReference type="Gene3D" id="2.130.10.30">
    <property type="entry name" value="Regulator of chromosome condensation 1/beta-lactamase-inhibitor protein II"/>
    <property type="match status" value="2"/>
</dbReference>
<dbReference type="InterPro" id="IPR013083">
    <property type="entry name" value="Znf_RING/FYVE/PHD"/>
</dbReference>
<feature type="domain" description="BRX" evidence="9">
    <location>
        <begin position="809"/>
        <end position="864"/>
    </location>
</feature>
<dbReference type="PROSITE" id="PS50178">
    <property type="entry name" value="ZF_FYVE"/>
    <property type="match status" value="1"/>
</dbReference>
<dbReference type="SMART" id="SM00064">
    <property type="entry name" value="FYVE"/>
    <property type="match status" value="1"/>
</dbReference>
<dbReference type="EMBL" id="OOIL02005488">
    <property type="protein sequence ID" value="VFQ95068.1"/>
    <property type="molecule type" value="Genomic_DNA"/>
</dbReference>
<dbReference type="Pfam" id="PF25390">
    <property type="entry name" value="WD40_RLD"/>
    <property type="match status" value="1"/>
</dbReference>
<dbReference type="SUPFAM" id="SSF57903">
    <property type="entry name" value="FYVE/PHD zinc finger"/>
    <property type="match status" value="1"/>
</dbReference>
<dbReference type="Pfam" id="PF08381">
    <property type="entry name" value="BRX"/>
    <property type="match status" value="1"/>
</dbReference>
<dbReference type="PROSITE" id="PS50012">
    <property type="entry name" value="RCC1_3"/>
    <property type="match status" value="4"/>
</dbReference>
<keyword evidence="4" id="KW-0862">Zinc</keyword>
<keyword evidence="3 5" id="KW-0863">Zinc-finger</keyword>
<evidence type="ECO:0000256" key="2">
    <source>
        <dbReference type="ARBA" id="ARBA00022737"/>
    </source>
</evidence>
<dbReference type="InterPro" id="IPR013591">
    <property type="entry name" value="Brevis_radix_dom"/>
</dbReference>
<accession>A0A484N478</accession>
<dbReference type="InterPro" id="IPR058923">
    <property type="entry name" value="RCC1-like_dom"/>
</dbReference>
<dbReference type="PANTHER" id="PTHR22870:SF350">
    <property type="entry name" value="F12P19.9 PROTEIN"/>
    <property type="match status" value="1"/>
</dbReference>
<dbReference type="PROSITE" id="PS51514">
    <property type="entry name" value="BRX"/>
    <property type="match status" value="1"/>
</dbReference>
<feature type="repeat" description="RCC1" evidence="6">
    <location>
        <begin position="323"/>
        <end position="374"/>
    </location>
</feature>
<evidence type="ECO:0000256" key="3">
    <source>
        <dbReference type="ARBA" id="ARBA00022771"/>
    </source>
</evidence>
<dbReference type="InterPro" id="IPR000408">
    <property type="entry name" value="Reg_chr_condens"/>
</dbReference>
<evidence type="ECO:0000313" key="11">
    <source>
        <dbReference type="Proteomes" id="UP000595140"/>
    </source>
</evidence>
<dbReference type="AlphaFoldDB" id="A0A484N478"/>